<dbReference type="InterPro" id="IPR045357">
    <property type="entry name" value="Aminopeptidase_N-like_N"/>
</dbReference>
<dbReference type="GO" id="GO:0005615">
    <property type="term" value="C:extracellular space"/>
    <property type="evidence" value="ECO:0007669"/>
    <property type="project" value="TreeGrafter"/>
</dbReference>
<dbReference type="GO" id="GO:0006508">
    <property type="term" value="P:proteolysis"/>
    <property type="evidence" value="ECO:0007669"/>
    <property type="project" value="UniProtKB-KW"/>
</dbReference>
<evidence type="ECO:0000256" key="5">
    <source>
        <dbReference type="ARBA" id="ARBA00022670"/>
    </source>
</evidence>
<dbReference type="Gene3D" id="1.10.390.10">
    <property type="entry name" value="Neutral Protease Domain 2"/>
    <property type="match status" value="1"/>
</dbReference>
<keyword evidence="15" id="KW-0325">Glycoprotein</keyword>
<keyword evidence="3 19" id="KW-0031">Aminopeptidase</keyword>
<evidence type="ECO:0000256" key="15">
    <source>
        <dbReference type="ARBA" id="ARBA00023180"/>
    </source>
</evidence>
<evidence type="ECO:0000259" key="23">
    <source>
        <dbReference type="Pfam" id="PF17900"/>
    </source>
</evidence>
<evidence type="ECO:0000259" key="22">
    <source>
        <dbReference type="Pfam" id="PF11838"/>
    </source>
</evidence>
<dbReference type="Ensembl" id="ENSPMAT00000003584.1">
    <property type="protein sequence ID" value="ENSPMAP00000003571.1"/>
    <property type="gene ID" value="ENSPMAG00000003227.1"/>
</dbReference>
<evidence type="ECO:0000256" key="20">
    <source>
        <dbReference type="SAM" id="MobiDB-lite"/>
    </source>
</evidence>
<keyword evidence="11 19" id="KW-1133">Transmembrane helix</keyword>
<feature type="transmembrane region" description="Helical" evidence="19">
    <location>
        <begin position="21"/>
        <end position="42"/>
    </location>
</feature>
<evidence type="ECO:0000256" key="12">
    <source>
        <dbReference type="ARBA" id="ARBA00023049"/>
    </source>
</evidence>
<dbReference type="HOGENOM" id="CLU_003705_2_0_1"/>
<dbReference type="Pfam" id="PF01433">
    <property type="entry name" value="Peptidase_M1"/>
    <property type="match status" value="1"/>
</dbReference>
<keyword evidence="13 19" id="KW-0472">Membrane</keyword>
<evidence type="ECO:0000256" key="9">
    <source>
        <dbReference type="ARBA" id="ARBA00022833"/>
    </source>
</evidence>
<evidence type="ECO:0000259" key="21">
    <source>
        <dbReference type="Pfam" id="PF01433"/>
    </source>
</evidence>
<accession>S4RED9</accession>
<dbReference type="OMA" id="DKINPEW"/>
<dbReference type="InterPro" id="IPR027268">
    <property type="entry name" value="Peptidase_M4/M1_CTD_sf"/>
</dbReference>
<proteinExistence type="inferred from homology"/>
<evidence type="ECO:0000256" key="4">
    <source>
        <dbReference type="ARBA" id="ARBA00022475"/>
    </source>
</evidence>
<evidence type="ECO:0000256" key="8">
    <source>
        <dbReference type="ARBA" id="ARBA00022801"/>
    </source>
</evidence>
<dbReference type="PANTHER" id="PTHR11533">
    <property type="entry name" value="PROTEASE M1 ZINC METALLOPROTEASE"/>
    <property type="match status" value="1"/>
</dbReference>
<dbReference type="FunFam" id="1.10.390.10:FF:000016">
    <property type="entry name" value="Glutamyl aminopeptidase"/>
    <property type="match status" value="1"/>
</dbReference>
<evidence type="ECO:0000256" key="17">
    <source>
        <dbReference type="PIRSR" id="PIRSR634016-3"/>
    </source>
</evidence>
<keyword evidence="6 19" id="KW-0812">Transmembrane</keyword>
<keyword evidence="5 19" id="KW-0645">Protease</keyword>
<reference evidence="24" key="2">
    <citation type="submission" date="2025-09" db="UniProtKB">
        <authorList>
            <consortium name="Ensembl"/>
        </authorList>
    </citation>
    <scope>IDENTIFICATION</scope>
</reference>
<keyword evidence="7 17" id="KW-0479">Metal-binding</keyword>
<dbReference type="PRINTS" id="PR00756">
    <property type="entry name" value="ALADIPTASE"/>
</dbReference>
<dbReference type="FunFam" id="2.60.40.1910:FF:000006">
    <property type="entry name" value="Aminopeptidase"/>
    <property type="match status" value="1"/>
</dbReference>
<keyword evidence="12 19" id="KW-0482">Metalloprotease</keyword>
<dbReference type="InterPro" id="IPR024571">
    <property type="entry name" value="ERAP1-like_C_dom"/>
</dbReference>
<name>S4RED9_PETMA</name>
<evidence type="ECO:0000256" key="6">
    <source>
        <dbReference type="ARBA" id="ARBA00022692"/>
    </source>
</evidence>
<dbReference type="GeneTree" id="ENSGT00940000154876"/>
<evidence type="ECO:0000256" key="13">
    <source>
        <dbReference type="ARBA" id="ARBA00023136"/>
    </source>
</evidence>
<evidence type="ECO:0000256" key="18">
    <source>
        <dbReference type="PIRSR" id="PIRSR634016-4"/>
    </source>
</evidence>
<dbReference type="GO" id="GO:0005737">
    <property type="term" value="C:cytoplasm"/>
    <property type="evidence" value="ECO:0007669"/>
    <property type="project" value="TreeGrafter"/>
</dbReference>
<dbReference type="EC" id="3.4.11.-" evidence="19"/>
<dbReference type="FunFam" id="2.60.40.1730:FF:000012">
    <property type="entry name" value="Aminopeptidase N"/>
    <property type="match status" value="1"/>
</dbReference>
<dbReference type="MEROPS" id="M01.001"/>
<dbReference type="GO" id="GO:0042277">
    <property type="term" value="F:peptide binding"/>
    <property type="evidence" value="ECO:0007669"/>
    <property type="project" value="TreeGrafter"/>
</dbReference>
<feature type="domain" description="Peptidase M1 membrane alanine aminopeptidase" evidence="21">
    <location>
        <begin position="315"/>
        <end position="542"/>
    </location>
</feature>
<dbReference type="PANTHER" id="PTHR11533:SF172">
    <property type="entry name" value="AMINOPEPTIDASE N"/>
    <property type="match status" value="1"/>
</dbReference>
<dbReference type="GO" id="GO:0043171">
    <property type="term" value="P:peptide catabolic process"/>
    <property type="evidence" value="ECO:0007669"/>
    <property type="project" value="TreeGrafter"/>
</dbReference>
<comment type="cofactor">
    <cofactor evidence="17 19">
        <name>Zn(2+)</name>
        <dbReference type="ChEBI" id="CHEBI:29105"/>
    </cofactor>
    <text evidence="17 19">Binds 1 zinc ion per subunit.</text>
</comment>
<keyword evidence="8 19" id="KW-0378">Hydrolase</keyword>
<dbReference type="Gene3D" id="2.60.40.1910">
    <property type="match status" value="1"/>
</dbReference>
<feature type="domain" description="Aminopeptidase N-like N-terminal" evidence="23">
    <location>
        <begin position="86"/>
        <end position="279"/>
    </location>
</feature>
<dbReference type="InterPro" id="IPR042097">
    <property type="entry name" value="Aminopeptidase_N-like_N_sf"/>
</dbReference>
<protein>
    <recommendedName>
        <fullName evidence="19">Aminopeptidase</fullName>
        <ecNumber evidence="19">3.4.11.-</ecNumber>
    </recommendedName>
</protein>
<keyword evidence="9 17" id="KW-0862">Zinc</keyword>
<evidence type="ECO:0000256" key="14">
    <source>
        <dbReference type="ARBA" id="ARBA00023157"/>
    </source>
</evidence>
<feature type="active site" description="Proton acceptor" evidence="16">
    <location>
        <position position="388"/>
    </location>
</feature>
<dbReference type="Pfam" id="PF17900">
    <property type="entry name" value="Peptidase_M1_N"/>
    <property type="match status" value="1"/>
</dbReference>
<dbReference type="GO" id="GO:0005886">
    <property type="term" value="C:plasma membrane"/>
    <property type="evidence" value="ECO:0007669"/>
    <property type="project" value="UniProtKB-SubCell"/>
</dbReference>
<dbReference type="Gene3D" id="1.25.50.20">
    <property type="match status" value="1"/>
</dbReference>
<dbReference type="Gene3D" id="2.60.40.1730">
    <property type="entry name" value="tricorn interacting facor f3 domain"/>
    <property type="match status" value="1"/>
</dbReference>
<comment type="subcellular location">
    <subcellularLocation>
        <location evidence="1">Cell membrane</location>
        <topology evidence="1">Single-pass type II membrane protein</topology>
    </subcellularLocation>
</comment>
<dbReference type="GO" id="GO:0070006">
    <property type="term" value="F:metalloaminopeptidase activity"/>
    <property type="evidence" value="ECO:0007669"/>
    <property type="project" value="TreeGrafter"/>
</dbReference>
<reference evidence="24" key="1">
    <citation type="submission" date="2025-08" db="UniProtKB">
        <authorList>
            <consortium name="Ensembl"/>
        </authorList>
    </citation>
    <scope>IDENTIFICATION</scope>
</reference>
<keyword evidence="10" id="KW-0735">Signal-anchor</keyword>
<dbReference type="InterPro" id="IPR014782">
    <property type="entry name" value="Peptidase_M1_dom"/>
</dbReference>
<dbReference type="SUPFAM" id="SSF63737">
    <property type="entry name" value="Leukotriene A4 hydrolase N-terminal domain"/>
    <property type="match status" value="1"/>
</dbReference>
<feature type="binding site" evidence="17">
    <location>
        <position position="387"/>
    </location>
    <ligand>
        <name>Zn(2+)</name>
        <dbReference type="ChEBI" id="CHEBI:29105"/>
        <note>catalytic</note>
    </ligand>
</feature>
<dbReference type="CDD" id="cd09601">
    <property type="entry name" value="M1_APN-Q_like"/>
    <property type="match status" value="1"/>
</dbReference>
<evidence type="ECO:0000256" key="10">
    <source>
        <dbReference type="ARBA" id="ARBA00022968"/>
    </source>
</evidence>
<evidence type="ECO:0000313" key="24">
    <source>
        <dbReference type="Ensembl" id="ENSPMAP00000003571.1"/>
    </source>
</evidence>
<dbReference type="AlphaFoldDB" id="S4RED9"/>
<dbReference type="InterPro" id="IPR001930">
    <property type="entry name" value="Peptidase_M1"/>
</dbReference>
<evidence type="ECO:0000256" key="2">
    <source>
        <dbReference type="ARBA" id="ARBA00010136"/>
    </source>
</evidence>
<dbReference type="FunFam" id="1.25.50.20:FF:000001">
    <property type="entry name" value="Aminopeptidase"/>
    <property type="match status" value="1"/>
</dbReference>
<feature type="site" description="Transition state stabilizer" evidence="18">
    <location>
        <position position="476"/>
    </location>
</feature>
<feature type="region of interest" description="Disordered" evidence="20">
    <location>
        <begin position="47"/>
        <end position="74"/>
    </location>
</feature>
<evidence type="ECO:0000256" key="11">
    <source>
        <dbReference type="ARBA" id="ARBA00022989"/>
    </source>
</evidence>
<dbReference type="SUPFAM" id="SSF55486">
    <property type="entry name" value="Metalloproteases ('zincins'), catalytic domain"/>
    <property type="match status" value="1"/>
</dbReference>
<dbReference type="InterPro" id="IPR034016">
    <property type="entry name" value="M1_APN-typ"/>
</dbReference>
<feature type="compositionally biased region" description="Low complexity" evidence="20">
    <location>
        <begin position="47"/>
        <end position="67"/>
    </location>
</feature>
<keyword evidence="4" id="KW-1003">Cell membrane</keyword>
<evidence type="ECO:0000256" key="7">
    <source>
        <dbReference type="ARBA" id="ARBA00022723"/>
    </source>
</evidence>
<feature type="binding site" evidence="17">
    <location>
        <position position="410"/>
    </location>
    <ligand>
        <name>Zn(2+)</name>
        <dbReference type="ChEBI" id="CHEBI:29105"/>
        <note>catalytic</note>
    </ligand>
</feature>
<dbReference type="STRING" id="7757.ENSPMAP00000003571"/>
<evidence type="ECO:0000256" key="1">
    <source>
        <dbReference type="ARBA" id="ARBA00004401"/>
    </source>
</evidence>
<organism evidence="24">
    <name type="scientific">Petromyzon marinus</name>
    <name type="common">Sea lamprey</name>
    <dbReference type="NCBI Taxonomy" id="7757"/>
    <lineage>
        <taxon>Eukaryota</taxon>
        <taxon>Metazoa</taxon>
        <taxon>Chordata</taxon>
        <taxon>Craniata</taxon>
        <taxon>Vertebrata</taxon>
        <taxon>Cyclostomata</taxon>
        <taxon>Hyperoartia</taxon>
        <taxon>Petromyzontiformes</taxon>
        <taxon>Petromyzontidae</taxon>
        <taxon>Petromyzon</taxon>
    </lineage>
</organism>
<comment type="similarity">
    <text evidence="2 19">Belongs to the peptidase M1 family.</text>
</comment>
<dbReference type="Pfam" id="PF11838">
    <property type="entry name" value="ERAP1_C"/>
    <property type="match status" value="1"/>
</dbReference>
<sequence length="959" mass="108731">ATEGAFLFTMGKEIYISKTKAIVIALAVAVALVVVGLMAGLIGKDSVSSDPKTTSKPLTTKPSTTTAPPYPPGPWNEYRLPRSVIPTHYEVELKPELYKQPDGLYIFSGQVNITMICKEQTDVILIHSNKLNYSDNDNISLSGQNGPMAVNTWLATKTEYLVVQLTGAKLEKDMEYVLHAKFRGELADDLAGLYRSEYTENNETKIMATSQMEPTDARKTFPCFDEPDMKATFDITLIHKAEHVALSNMPVVYMSTATSIEEDWVHTKFNTSVVMPTYLLAFIISDFEKVEAVANKTLIRIWAKKTEIAAGNAEYALNITGKILNFFEEYYDVPYVLPKSDQIAIPDFAAGAMENWGLVTYRETALLYNPDVSSNGNKESVATIVTHELAHQWFGNLVTMRWWSELWLNEGFASYLEYIGTHEVEPSWNIKALIILNDLQRAMSVDALASSRPLSVPHSEVMTPAQANSMFDTISYSKGACILSMTSSFLTEPVFVAGLKSYLKEMQFGNAVHQDLWRHLQWAVDNHTVTLPVAVKDILDRWTIQMGYPVVHVNTSSGKLTQSHFLLNPNSTVTRPSEFDYVWYIPITWKTSTNVSAIKWLNEQEEVFSDLVHPTSWVILNVEAMGYYRVHYDDGNFQHLLDQLNLNHSAIPLQNRAQLIDDTFSLATAAKVAIEKALETTVYLENEDEYVPWRTALNNLGYINEMFSTSKYYGSIQKYMLKQIENVYQIHKNLSFVPSGHMDQYMQVYALNTACGYGKRECLESALTIFQKWMENKSSNVIHPNLRSVVYCQALAAGSILEWDFAFKLFQETTFPVEKEKLRSALACSTEPWILRRLLEYALDSTFIRKQDATSVITSVARNVIGRPLAWSFVKEKWDFIFNQYGSGFFSFSNLITGVTRHFSTQAELGELLQFKVTHPNLGSAAATMEQAIERTRTNIQWRDQNEERINSWFESKVN</sequence>
<feature type="binding site" evidence="17">
    <location>
        <position position="391"/>
    </location>
    <ligand>
        <name>Zn(2+)</name>
        <dbReference type="ChEBI" id="CHEBI:29105"/>
        <note>catalytic</note>
    </ligand>
</feature>
<evidence type="ECO:0000256" key="3">
    <source>
        <dbReference type="ARBA" id="ARBA00022438"/>
    </source>
</evidence>
<feature type="domain" description="ERAP1-like C-terminal" evidence="22">
    <location>
        <begin position="617"/>
        <end position="937"/>
    </location>
</feature>
<evidence type="ECO:0000256" key="19">
    <source>
        <dbReference type="RuleBase" id="RU364040"/>
    </source>
</evidence>
<dbReference type="GO" id="GO:0008270">
    <property type="term" value="F:zinc ion binding"/>
    <property type="evidence" value="ECO:0007669"/>
    <property type="project" value="UniProtKB-UniRule"/>
</dbReference>
<keyword evidence="14" id="KW-1015">Disulfide bond</keyword>
<dbReference type="InterPro" id="IPR050344">
    <property type="entry name" value="Peptidase_M1_aminopeptidases"/>
</dbReference>
<evidence type="ECO:0000256" key="16">
    <source>
        <dbReference type="PIRSR" id="PIRSR634016-1"/>
    </source>
</evidence>